<dbReference type="Proteomes" id="UP001412239">
    <property type="component" value="Unassembled WGS sequence"/>
</dbReference>
<keyword evidence="3" id="KW-1185">Reference proteome</keyword>
<evidence type="ECO:0000313" key="3">
    <source>
        <dbReference type="Proteomes" id="UP001412239"/>
    </source>
</evidence>
<evidence type="ECO:0000313" key="2">
    <source>
        <dbReference type="EMBL" id="CUS13563.1"/>
    </source>
</evidence>
<sequence length="153" mass="17477">MERGDIRAEVDPGILLRIRPSSAPRTALDPVEPSLFPPNTFIKHGRLLVAPNILLLPLPSPRPVSYSRAVNAVHTHTHFRQSIHRFPRSPAPSLPHPLSRFQPLFFLLPISRCPGPIIQSFPLRDRRLRKNKEIDKNKRKIKDPFPSYRSSPP</sequence>
<protein>
    <submittedName>
        <fullName evidence="2">Uncharacterized protein</fullName>
    </submittedName>
</protein>
<dbReference type="AlphaFoldDB" id="A0A292Q4A4"/>
<proteinExistence type="predicted"/>
<gene>
    <name evidence="2" type="ORF">GSTUAT00002353001</name>
</gene>
<organism evidence="2 3">
    <name type="scientific">Tuber aestivum</name>
    <name type="common">summer truffle</name>
    <dbReference type="NCBI Taxonomy" id="59557"/>
    <lineage>
        <taxon>Eukaryota</taxon>
        <taxon>Fungi</taxon>
        <taxon>Dikarya</taxon>
        <taxon>Ascomycota</taxon>
        <taxon>Pezizomycotina</taxon>
        <taxon>Pezizomycetes</taxon>
        <taxon>Pezizales</taxon>
        <taxon>Tuberaceae</taxon>
        <taxon>Tuber</taxon>
    </lineage>
</organism>
<feature type="non-terminal residue" evidence="2">
    <location>
        <position position="1"/>
    </location>
</feature>
<reference evidence="2" key="1">
    <citation type="submission" date="2015-10" db="EMBL/GenBank/DDBJ databases">
        <authorList>
            <person name="Regsiter A."/>
            <person name="william w."/>
        </authorList>
    </citation>
    <scope>NUCLEOTIDE SEQUENCE</scope>
    <source>
        <strain evidence="2">Montdore</strain>
    </source>
</reference>
<evidence type="ECO:0000256" key="1">
    <source>
        <dbReference type="SAM" id="MobiDB-lite"/>
    </source>
</evidence>
<name>A0A292Q4A4_9PEZI</name>
<dbReference type="EMBL" id="LN890971">
    <property type="protein sequence ID" value="CUS13563.1"/>
    <property type="molecule type" value="Genomic_DNA"/>
</dbReference>
<accession>A0A292Q4A4</accession>
<feature type="region of interest" description="Disordered" evidence="1">
    <location>
        <begin position="130"/>
        <end position="153"/>
    </location>
</feature>